<dbReference type="AlphaFoldDB" id="A0A8J5MVK4"/>
<dbReference type="Gene3D" id="3.40.50.300">
    <property type="entry name" value="P-loop containing nucleotide triphosphate hydrolases"/>
    <property type="match status" value="1"/>
</dbReference>
<dbReference type="GO" id="GO:0045505">
    <property type="term" value="F:dynein intermediate chain binding"/>
    <property type="evidence" value="ECO:0007669"/>
    <property type="project" value="InterPro"/>
</dbReference>
<dbReference type="GO" id="GO:0007018">
    <property type="term" value="P:microtubule-based movement"/>
    <property type="evidence" value="ECO:0007669"/>
    <property type="project" value="InterPro"/>
</dbReference>
<dbReference type="EMBL" id="JAHLQT010024847">
    <property type="protein sequence ID" value="KAG7165007.1"/>
    <property type="molecule type" value="Genomic_DNA"/>
</dbReference>
<dbReference type="InterPro" id="IPR027417">
    <property type="entry name" value="P-loop_NTPase"/>
</dbReference>
<dbReference type="GO" id="GO:0005524">
    <property type="term" value="F:ATP binding"/>
    <property type="evidence" value="ECO:0007669"/>
    <property type="project" value="InterPro"/>
</dbReference>
<sequence>MMVQSVQDVAVRAVENHPLTPHCQWITQWPSQVVLTVAQIVWTTDVTSILAKRGGLKEYLEVCDARIQEVVGMVRGKLEHGTRLTLGALIVTYVHVTDFTWVSQMRYYWVNELVQVDMIMTRLQYGYEYLGNTSRLVITPLTDRCFRYAGRRELPDNLKVLFRTVAMMVPDYDMIAKIVLFSMGFVQADSLARKIIDTYRLCSEQLSSQHHYDYGMRAVKAVLLAANNLRLLMPDISEPQVVLRAIKDVNLPKFLAQDVPLFEGIVQDLFPTERNTTIVPDAALEASLLKTMAENNLQDVPWFREKMLQLYNMILVRHGVMVVGEPLSGKTSAYQVCVIKPQEYECQAVVGGCLPFLF</sequence>
<dbReference type="PANTHER" id="PTHR22878:SF70">
    <property type="entry name" value="DYNEIN HEAVY CHAIN 2, AXONEMAL"/>
    <property type="match status" value="1"/>
</dbReference>
<feature type="domain" description="Dynein heavy chain hydrolytic ATP-binding dynein motor region" evidence="1">
    <location>
        <begin position="147"/>
        <end position="331"/>
    </location>
</feature>
<dbReference type="GO" id="GO:0051959">
    <property type="term" value="F:dynein light intermediate chain binding"/>
    <property type="evidence" value="ECO:0007669"/>
    <property type="project" value="InterPro"/>
</dbReference>
<dbReference type="Gene3D" id="1.10.8.710">
    <property type="match status" value="1"/>
</dbReference>
<reference evidence="2" key="1">
    <citation type="journal article" date="2021" name="Sci. Adv.">
        <title>The American lobster genome reveals insights on longevity, neural, and immune adaptations.</title>
        <authorList>
            <person name="Polinski J.M."/>
            <person name="Zimin A.V."/>
            <person name="Clark K.F."/>
            <person name="Kohn A.B."/>
            <person name="Sadowski N."/>
            <person name="Timp W."/>
            <person name="Ptitsyn A."/>
            <person name="Khanna P."/>
            <person name="Romanova D.Y."/>
            <person name="Williams P."/>
            <person name="Greenwood S.J."/>
            <person name="Moroz L.L."/>
            <person name="Walt D.R."/>
            <person name="Bodnar A.G."/>
        </authorList>
    </citation>
    <scope>NUCLEOTIDE SEQUENCE</scope>
    <source>
        <strain evidence="2">GMGI-L3</strain>
    </source>
</reference>
<keyword evidence="3" id="KW-1185">Reference proteome</keyword>
<name>A0A8J5MVK4_HOMAM</name>
<dbReference type="Proteomes" id="UP000747542">
    <property type="component" value="Unassembled WGS sequence"/>
</dbReference>
<proteinExistence type="predicted"/>
<evidence type="ECO:0000313" key="3">
    <source>
        <dbReference type="Proteomes" id="UP000747542"/>
    </source>
</evidence>
<dbReference type="Pfam" id="PF12774">
    <property type="entry name" value="AAA_6"/>
    <property type="match status" value="1"/>
</dbReference>
<gene>
    <name evidence="2" type="primary">Dnah3-L2</name>
    <name evidence="2" type="ORF">Hamer_G004750</name>
</gene>
<dbReference type="InterPro" id="IPR035699">
    <property type="entry name" value="AAA_6"/>
</dbReference>
<comment type="caution">
    <text evidence="2">The sequence shown here is derived from an EMBL/GenBank/DDBJ whole genome shotgun (WGS) entry which is preliminary data.</text>
</comment>
<evidence type="ECO:0000313" key="2">
    <source>
        <dbReference type="EMBL" id="KAG7165007.1"/>
    </source>
</evidence>
<dbReference type="FunFam" id="1.10.8.710:FF:000004">
    <property type="entry name" value="Dynein axonemal heavy chain 6"/>
    <property type="match status" value="1"/>
</dbReference>
<protein>
    <submittedName>
        <fullName evidence="2">Dynein heavy chain 3, axonemal-like 2</fullName>
    </submittedName>
</protein>
<dbReference type="PANTHER" id="PTHR22878">
    <property type="entry name" value="DYNEIN HEAVY CHAIN 6, AXONEMAL-LIKE-RELATED"/>
    <property type="match status" value="1"/>
</dbReference>
<evidence type="ECO:0000259" key="1">
    <source>
        <dbReference type="Pfam" id="PF12774"/>
    </source>
</evidence>
<accession>A0A8J5MVK4</accession>
<dbReference type="InterPro" id="IPR043157">
    <property type="entry name" value="Dynein_AAA1S"/>
</dbReference>
<organism evidence="2 3">
    <name type="scientific">Homarus americanus</name>
    <name type="common">American lobster</name>
    <dbReference type="NCBI Taxonomy" id="6706"/>
    <lineage>
        <taxon>Eukaryota</taxon>
        <taxon>Metazoa</taxon>
        <taxon>Ecdysozoa</taxon>
        <taxon>Arthropoda</taxon>
        <taxon>Crustacea</taxon>
        <taxon>Multicrustacea</taxon>
        <taxon>Malacostraca</taxon>
        <taxon>Eumalacostraca</taxon>
        <taxon>Eucarida</taxon>
        <taxon>Decapoda</taxon>
        <taxon>Pleocyemata</taxon>
        <taxon>Astacidea</taxon>
        <taxon>Nephropoidea</taxon>
        <taxon>Nephropidae</taxon>
        <taxon>Homarus</taxon>
    </lineage>
</organism>
<dbReference type="InterPro" id="IPR026983">
    <property type="entry name" value="DHC"/>
</dbReference>
<dbReference type="GO" id="GO:0030286">
    <property type="term" value="C:dynein complex"/>
    <property type="evidence" value="ECO:0007669"/>
    <property type="project" value="InterPro"/>
</dbReference>
<dbReference type="Gene3D" id="1.20.58.1120">
    <property type="match status" value="2"/>
</dbReference>